<accession>D6CN25</accession>
<dbReference type="Pfam" id="PF25967">
    <property type="entry name" value="RND-MFP_C"/>
    <property type="match status" value="1"/>
</dbReference>
<dbReference type="Gene3D" id="2.40.420.20">
    <property type="match status" value="1"/>
</dbReference>
<dbReference type="InterPro" id="IPR058625">
    <property type="entry name" value="MdtA-like_BSH"/>
</dbReference>
<organism evidence="7 9">
    <name type="scientific">Thiomonas arsenitoxydans (strain DSM 22701 / CIP 110005 / 3As)</name>
    <dbReference type="NCBI Taxonomy" id="426114"/>
    <lineage>
        <taxon>Bacteria</taxon>
        <taxon>Pseudomonadati</taxon>
        <taxon>Pseudomonadota</taxon>
        <taxon>Betaproteobacteria</taxon>
        <taxon>Burkholderiales</taxon>
        <taxon>Thiomonas</taxon>
    </lineage>
</organism>
<dbReference type="KEGG" id="thi:THI_3357"/>
<evidence type="ECO:0000259" key="6">
    <source>
        <dbReference type="Pfam" id="PF25967"/>
    </source>
</evidence>
<dbReference type="Gene3D" id="2.40.50.100">
    <property type="match status" value="1"/>
</dbReference>
<comment type="subcellular location">
    <subcellularLocation>
        <location evidence="1">Cell envelope</location>
    </subcellularLocation>
</comment>
<dbReference type="Pfam" id="PF25917">
    <property type="entry name" value="BSH_RND"/>
    <property type="match status" value="1"/>
</dbReference>
<dbReference type="PANTHER" id="PTHR30469:SF11">
    <property type="entry name" value="BLL4320 PROTEIN"/>
    <property type="match status" value="1"/>
</dbReference>
<dbReference type="NCBIfam" id="TIGR01730">
    <property type="entry name" value="RND_mfp"/>
    <property type="match status" value="1"/>
</dbReference>
<evidence type="ECO:0000313" key="7">
    <source>
        <dbReference type="EMBL" id="CAZ89953.1"/>
    </source>
</evidence>
<reference evidence="9" key="2">
    <citation type="journal article" date="2010" name="PLoS Genet.">
        <title>Structure, function, and evolution of the Thiomonas spp. genome.</title>
        <authorList>
            <person name="Arsene-Ploetze F."/>
            <person name="Koechler S."/>
            <person name="Marchal M."/>
            <person name="Coppee J.Y."/>
            <person name="Chandler M."/>
            <person name="Bonnefoy V."/>
            <person name="Brochier-Armanet C."/>
            <person name="Barakat M."/>
            <person name="Barbe V."/>
            <person name="Battaglia-Brunet F."/>
            <person name="Bruneel O."/>
            <person name="Bryan C.G."/>
            <person name="Cleiss-Arnold J."/>
            <person name="Cruveiller S."/>
            <person name="Erhardt M."/>
            <person name="Heinrich-Salmeron A."/>
            <person name="Hommais F."/>
            <person name="Joulian C."/>
            <person name="Krin E."/>
            <person name="Lieutaud A."/>
            <person name="Lievremont D."/>
            <person name="Michel C."/>
            <person name="Muller D."/>
            <person name="Ortet P."/>
            <person name="Proux C."/>
            <person name="Siguier P."/>
            <person name="Roche D."/>
            <person name="Rouy Z."/>
            <person name="Salvignol G."/>
            <person name="Slyemi D."/>
            <person name="Talla E."/>
            <person name="Weiss S."/>
            <person name="Weissenbach J."/>
            <person name="Medigue C."/>
            <person name="Bertin P.N."/>
        </authorList>
    </citation>
    <scope>NUCLEOTIDE SEQUENCE [LARGE SCALE GENOMIC DNA]</scope>
    <source>
        <strain evidence="9">DSM 22701 / CIP 110005 / 3As</strain>
    </source>
</reference>
<dbReference type="HOGENOM" id="CLU_018816_1_2_4"/>
<dbReference type="InterPro" id="IPR058792">
    <property type="entry name" value="Beta-barrel_RND_2"/>
</dbReference>
<evidence type="ECO:0000259" key="5">
    <source>
        <dbReference type="Pfam" id="PF25954"/>
    </source>
</evidence>
<evidence type="ECO:0000256" key="2">
    <source>
        <dbReference type="ARBA" id="ARBA00009477"/>
    </source>
</evidence>
<dbReference type="AlphaFoldDB" id="D6CN25"/>
<dbReference type="FunFam" id="2.40.30.170:FF:000010">
    <property type="entry name" value="Efflux RND transporter periplasmic adaptor subunit"/>
    <property type="match status" value="1"/>
</dbReference>
<dbReference type="SUPFAM" id="SSF111369">
    <property type="entry name" value="HlyD-like secretion proteins"/>
    <property type="match status" value="1"/>
</dbReference>
<protein>
    <submittedName>
        <fullName evidence="7">Secretion protein HlyD</fullName>
    </submittedName>
</protein>
<name>D6CN25_THIA3</name>
<keyword evidence="10" id="KW-1185">Reference proteome</keyword>
<evidence type="ECO:0000259" key="4">
    <source>
        <dbReference type="Pfam" id="PF25917"/>
    </source>
</evidence>
<proteinExistence type="inferred from homology"/>
<reference key="1">
    <citation type="submission" date="2009-07" db="EMBL/GenBank/DDBJ databases">
        <authorList>
            <person name="Genoscope - CEA"/>
        </authorList>
    </citation>
    <scope>NUCLEOTIDE SEQUENCE</scope>
    <source>
        <strain>3As</strain>
    </source>
</reference>
<evidence type="ECO:0000313" key="10">
    <source>
        <dbReference type="Proteomes" id="UP000078599"/>
    </source>
</evidence>
<feature type="domain" description="Multidrug resistance protein MdtA-like C-terminal permuted SH3" evidence="6">
    <location>
        <begin position="298"/>
        <end position="365"/>
    </location>
</feature>
<dbReference type="Pfam" id="PF25954">
    <property type="entry name" value="Beta-barrel_RND_2"/>
    <property type="match status" value="1"/>
</dbReference>
<dbReference type="Proteomes" id="UP000078599">
    <property type="component" value="Unassembled WGS sequence"/>
</dbReference>
<reference evidence="7" key="3">
    <citation type="submission" date="2010-07" db="EMBL/GenBank/DDBJ databases">
        <authorList>
            <person name="Genoscope - CEA"/>
        </authorList>
    </citation>
    <scope>NUCLEOTIDE SEQUENCE</scope>
    <source>
        <strain evidence="7">3As</strain>
    </source>
</reference>
<dbReference type="eggNOG" id="COG0845">
    <property type="taxonomic scope" value="Bacteria"/>
</dbReference>
<dbReference type="InterPro" id="IPR006143">
    <property type="entry name" value="RND_pump_MFP"/>
</dbReference>
<feature type="domain" description="Multidrug resistance protein MdtA-like barrel-sandwich hybrid" evidence="4">
    <location>
        <begin position="73"/>
        <end position="208"/>
    </location>
</feature>
<evidence type="ECO:0000313" key="9">
    <source>
        <dbReference type="Proteomes" id="UP000002372"/>
    </source>
</evidence>
<evidence type="ECO:0000313" key="8">
    <source>
        <dbReference type="EMBL" id="CQR37593.1"/>
    </source>
</evidence>
<dbReference type="EMBL" id="CTRI01000029">
    <property type="protein sequence ID" value="CQR37593.1"/>
    <property type="molecule type" value="Genomic_DNA"/>
</dbReference>
<keyword evidence="3" id="KW-0813">Transport</keyword>
<dbReference type="RefSeq" id="WP_013107206.1">
    <property type="nucleotide sequence ID" value="NC_014145.1"/>
</dbReference>
<reference evidence="8 10" key="4">
    <citation type="submission" date="2015-03" db="EMBL/GenBank/DDBJ databases">
        <authorList>
            <person name="Regsiter A."/>
            <person name="william w."/>
        </authorList>
    </citation>
    <scope>NUCLEOTIDE SEQUENCE [LARGE SCALE GENOMIC DNA]</scope>
    <source>
        <strain evidence="8 10">CB1</strain>
    </source>
</reference>
<dbReference type="PANTHER" id="PTHR30469">
    <property type="entry name" value="MULTIDRUG RESISTANCE PROTEIN MDTA"/>
    <property type="match status" value="1"/>
</dbReference>
<sequence length="394" mass="41813">MTKGTTKRMIIMLIIAAVLIGGMVWFQHFKSTMIAKAIKGMSNPPQTVSTIVAQESSWQPTVEALGNLRASQQASLSPQIAGVVTAIHFRSGEKVRAGQVLAQINDAPQRAQLAQLQAQVGQLQAQLNLAQITLARDEAQLKVQAISQAVVDTDRANVTSVQAQLKALAEQINAQKAVLAQATVTAPFTGVLGIRQVNLGQYLAPGTAVVTLQALDPMDIDFTVPQNQIDLVHVGMKAELTTNAAPGKTFEAKVIAVEPQINTATRNLTVRARIPNPKGELLPGVFATIRLTDGEPRNYITLPNAAVAYNPYGATVFLVKDEGKGADGKPKLVAEQRFITTGLTRGDQVAVLSGLKAGDTVVTAGQLKLRNGVPVLINNSVQPSDNPNPQVPNS</sequence>
<dbReference type="EMBL" id="FP475956">
    <property type="protein sequence ID" value="CAZ89953.1"/>
    <property type="molecule type" value="Genomic_DNA"/>
</dbReference>
<dbReference type="Gene3D" id="1.10.287.470">
    <property type="entry name" value="Helix hairpin bin"/>
    <property type="match status" value="1"/>
</dbReference>
<dbReference type="GO" id="GO:0015562">
    <property type="term" value="F:efflux transmembrane transporter activity"/>
    <property type="evidence" value="ECO:0007669"/>
    <property type="project" value="TreeGrafter"/>
</dbReference>
<evidence type="ECO:0000256" key="3">
    <source>
        <dbReference type="ARBA" id="ARBA00022448"/>
    </source>
</evidence>
<gene>
    <name evidence="7" type="ordered locus">THI_3357</name>
    <name evidence="8" type="ORF">THICB1_70205</name>
</gene>
<dbReference type="InterPro" id="IPR058627">
    <property type="entry name" value="MdtA-like_C"/>
</dbReference>
<evidence type="ECO:0000256" key="1">
    <source>
        <dbReference type="ARBA" id="ARBA00004196"/>
    </source>
</evidence>
<dbReference type="Gene3D" id="2.40.30.170">
    <property type="match status" value="1"/>
</dbReference>
<feature type="domain" description="CusB-like beta-barrel" evidence="5">
    <location>
        <begin position="221"/>
        <end position="293"/>
    </location>
</feature>
<dbReference type="OrthoDB" id="9784484at2"/>
<comment type="similarity">
    <text evidence="2">Belongs to the membrane fusion protein (MFP) (TC 8.A.1) family.</text>
</comment>
<dbReference type="Proteomes" id="UP000002372">
    <property type="component" value="Chromosome"/>
</dbReference>
<dbReference type="GO" id="GO:1990281">
    <property type="term" value="C:efflux pump complex"/>
    <property type="evidence" value="ECO:0007669"/>
    <property type="project" value="TreeGrafter"/>
</dbReference>